<dbReference type="Proteomes" id="UP000286715">
    <property type="component" value="Unassembled WGS sequence"/>
</dbReference>
<keyword evidence="4" id="KW-1185">Reference proteome</keyword>
<dbReference type="Pfam" id="PF18962">
    <property type="entry name" value="Por_Secre_tail"/>
    <property type="match status" value="1"/>
</dbReference>
<evidence type="ECO:0000256" key="1">
    <source>
        <dbReference type="ARBA" id="ARBA00022729"/>
    </source>
</evidence>
<sequence>MIVDAGANQHLCDPDWNNDTIIIGGNPTATGGIPPYTYTWSITPIEAFFPGSGIYFNASDLLNDTTIPNPVLIGVYPMNCLNTNYFRLTVTDALGTTLTDSVQITASSFFHHLLWYGWTINQGDSVFLNEGSNVGGGIGNLSYLWQPSHGLSDTTLFTGFWAKPNTTIEYYVTVTDSMGCQRTGSPLYYITVNPLSTNSTLKPILDFNIYPNPTNNYIIVETDKHNPTYTATITDIHGKIILTTLIKSKTTIIITDKLTTGFYFISISDNKQILRTKKLVKE</sequence>
<dbReference type="EMBL" id="BHZE01000003">
    <property type="protein sequence ID" value="GCD76965.1"/>
    <property type="molecule type" value="Genomic_DNA"/>
</dbReference>
<evidence type="ECO:0000313" key="4">
    <source>
        <dbReference type="Proteomes" id="UP000286715"/>
    </source>
</evidence>
<reference evidence="3 4" key="1">
    <citation type="submission" date="2018-11" db="EMBL/GenBank/DDBJ databases">
        <title>Schleiferia aggregans sp. nov., a moderately thermophilic heterotrophic bacterium isolated from microbial mats at a terrestrial hot spring.</title>
        <authorList>
            <person name="Iino T."/>
            <person name="Ohkuma M."/>
            <person name="Haruta S."/>
        </authorList>
    </citation>
    <scope>NUCLEOTIDE SEQUENCE [LARGE SCALE GENOMIC DNA]</scope>
    <source>
        <strain evidence="3 4">LA</strain>
    </source>
</reference>
<keyword evidence="1" id="KW-0732">Signal</keyword>
<gene>
    <name evidence="3" type="ORF">JCM31826_04470</name>
</gene>
<proteinExistence type="predicted"/>
<feature type="domain" description="Secretion system C-terminal sorting" evidence="2">
    <location>
        <begin position="209"/>
        <end position="279"/>
    </location>
</feature>
<protein>
    <recommendedName>
        <fullName evidence="2">Secretion system C-terminal sorting domain-containing protein</fullName>
    </recommendedName>
</protein>
<evidence type="ECO:0000259" key="2">
    <source>
        <dbReference type="Pfam" id="PF18962"/>
    </source>
</evidence>
<dbReference type="NCBIfam" id="TIGR04183">
    <property type="entry name" value="Por_Secre_tail"/>
    <property type="match status" value="1"/>
</dbReference>
<evidence type="ECO:0000313" key="3">
    <source>
        <dbReference type="EMBL" id="GCD76965.1"/>
    </source>
</evidence>
<organism evidence="3 4">
    <name type="scientific">Thermaurantimonas aggregans</name>
    <dbReference type="NCBI Taxonomy" id="2173829"/>
    <lineage>
        <taxon>Bacteria</taxon>
        <taxon>Pseudomonadati</taxon>
        <taxon>Bacteroidota</taxon>
        <taxon>Flavobacteriia</taxon>
        <taxon>Flavobacteriales</taxon>
        <taxon>Schleiferiaceae</taxon>
        <taxon>Thermaurantimonas</taxon>
    </lineage>
</organism>
<dbReference type="AlphaFoldDB" id="A0A401XIW0"/>
<dbReference type="InterPro" id="IPR026444">
    <property type="entry name" value="Secre_tail"/>
</dbReference>
<accession>A0A401XIW0</accession>
<name>A0A401XIW0_9FLAO</name>
<comment type="caution">
    <text evidence="3">The sequence shown here is derived from an EMBL/GenBank/DDBJ whole genome shotgun (WGS) entry which is preliminary data.</text>
</comment>